<evidence type="ECO:0000313" key="2">
    <source>
        <dbReference type="Proteomes" id="UP000601108"/>
    </source>
</evidence>
<dbReference type="Proteomes" id="UP000601108">
    <property type="component" value="Unassembled WGS sequence"/>
</dbReference>
<keyword evidence="2" id="KW-1185">Reference proteome</keyword>
<comment type="caution">
    <text evidence="1">The sequence shown here is derived from an EMBL/GenBank/DDBJ whole genome shotgun (WGS) entry which is preliminary data.</text>
</comment>
<protein>
    <submittedName>
        <fullName evidence="1">Uncharacterized protein</fullName>
    </submittedName>
</protein>
<reference evidence="1 2" key="1">
    <citation type="journal article" date="2014" name="Int. J. Syst. Evol. Microbiol.">
        <title>Complete genome sequence of Corynebacterium casei LMG S-19264T (=DSM 44701T), isolated from a smear-ripened cheese.</title>
        <authorList>
            <consortium name="US DOE Joint Genome Institute (JGI-PGF)"/>
            <person name="Walter F."/>
            <person name="Albersmeier A."/>
            <person name="Kalinowski J."/>
            <person name="Ruckert C."/>
        </authorList>
    </citation>
    <scope>NUCLEOTIDE SEQUENCE [LARGE SCALE GENOMIC DNA]</scope>
    <source>
        <strain evidence="1 2">KCTC 12285</strain>
    </source>
</reference>
<gene>
    <name evidence="1" type="ORF">GCM10007384_33990</name>
</gene>
<sequence length="75" mass="9241">MRKKKEKKYTKRERVEGWLMENQKILNITGLETKLQFPQGTIHKFIKYQRNITDRRIETIDEMIKDMAYSYIDEE</sequence>
<dbReference type="EMBL" id="BMWS01000028">
    <property type="protein sequence ID" value="GGX30023.1"/>
    <property type="molecule type" value="Genomic_DNA"/>
</dbReference>
<dbReference type="AlphaFoldDB" id="A0A918JX69"/>
<accession>A0A918JX69</accession>
<name>A0A918JX69_9FLAO</name>
<organism evidence="1 2">
    <name type="scientific">Aquimarina muelleri</name>
    <dbReference type="NCBI Taxonomy" id="279356"/>
    <lineage>
        <taxon>Bacteria</taxon>
        <taxon>Pseudomonadati</taxon>
        <taxon>Bacteroidota</taxon>
        <taxon>Flavobacteriia</taxon>
        <taxon>Flavobacteriales</taxon>
        <taxon>Flavobacteriaceae</taxon>
        <taxon>Aquimarina</taxon>
    </lineage>
</organism>
<dbReference type="RefSeq" id="WP_027413323.1">
    <property type="nucleotide sequence ID" value="NZ_BMWS01000028.1"/>
</dbReference>
<proteinExistence type="predicted"/>
<evidence type="ECO:0000313" key="1">
    <source>
        <dbReference type="EMBL" id="GGX30023.1"/>
    </source>
</evidence>